<comment type="caution">
    <text evidence="3">The sequence shown here is derived from an EMBL/GenBank/DDBJ whole genome shotgun (WGS) entry which is preliminary data.</text>
</comment>
<organism evidence="3 4">
    <name type="scientific">Bombilactobacillus mellis</name>
    <dbReference type="NCBI Taxonomy" id="1218508"/>
    <lineage>
        <taxon>Bacteria</taxon>
        <taxon>Bacillati</taxon>
        <taxon>Bacillota</taxon>
        <taxon>Bacilli</taxon>
        <taxon>Lactobacillales</taxon>
        <taxon>Lactobacillaceae</taxon>
        <taxon>Bombilactobacillus</taxon>
    </lineage>
</organism>
<dbReference type="Pfam" id="PF13248">
    <property type="entry name" value="Zn_ribbon_3"/>
    <property type="match status" value="1"/>
</dbReference>
<feature type="transmembrane region" description="Helical" evidence="1">
    <location>
        <begin position="235"/>
        <end position="254"/>
    </location>
</feature>
<evidence type="ECO:0000313" key="3">
    <source>
        <dbReference type="EMBL" id="KJY48179.1"/>
    </source>
</evidence>
<sequence length="323" mass="36516">MKYCPNCGFKLAADYKVCPNCGYQLNTSLADKRSAQSGDKQEQHLSRVQSHQDTRLKQHNSIIQYLMWLKSNPISFLLVVLLVILTYIYVGKIISFIVALVMLIWGYVFTNRQATPLDKKIKAMFRHVEYEEQTKVQRVIKAQPQIKRQQPRPVVIERPVQKYQPAKTTGQRSWIVMILAIITWSTSFWPGFFANNLLGTAIGWNSPTVPSLAQMIRQGIMYLNFTFHLQINPSLGLWLLALGPIIILLGSLMPSHFGRKLAFRGAVISAVIYFGGLAVLKIALDWGSHYAQLPPLALGSSGYAALFCIILLLVFTIVARLRH</sequence>
<dbReference type="EMBL" id="JXBZ01000010">
    <property type="protein sequence ID" value="KJY48179.1"/>
    <property type="molecule type" value="Genomic_DNA"/>
</dbReference>
<feature type="domain" description="Putative zinc-ribbon" evidence="2">
    <location>
        <begin position="1"/>
        <end position="25"/>
    </location>
</feature>
<dbReference type="AlphaFoldDB" id="A0A0F4KQA0"/>
<name>A0A0F4KQA0_9LACO</name>
<keyword evidence="1" id="KW-0812">Transmembrane</keyword>
<feature type="transmembrane region" description="Helical" evidence="1">
    <location>
        <begin position="261"/>
        <end position="283"/>
    </location>
</feature>
<protein>
    <recommendedName>
        <fullName evidence="2">Putative zinc-ribbon domain-containing protein</fullName>
    </recommendedName>
</protein>
<dbReference type="STRING" id="1218508.JG29_15250"/>
<evidence type="ECO:0000256" key="1">
    <source>
        <dbReference type="SAM" id="Phobius"/>
    </source>
</evidence>
<evidence type="ECO:0000259" key="2">
    <source>
        <dbReference type="Pfam" id="PF13248"/>
    </source>
</evidence>
<feature type="transmembrane region" description="Helical" evidence="1">
    <location>
        <begin position="93"/>
        <end position="110"/>
    </location>
</feature>
<reference evidence="3 4" key="1">
    <citation type="submission" date="2014-12" db="EMBL/GenBank/DDBJ databases">
        <title>Comparative genomics of the lactic acid bacteria isolated from the honey bee gut.</title>
        <authorList>
            <person name="Ellegaard K.M."/>
            <person name="Tamarit D."/>
            <person name="Javelind E."/>
            <person name="Olofsson T."/>
            <person name="Andersson S.G."/>
            <person name="Vasquez A."/>
        </authorList>
    </citation>
    <scope>NUCLEOTIDE SEQUENCE [LARGE SCALE GENOMIC DNA]</scope>
    <source>
        <strain evidence="3 4">Hon2</strain>
    </source>
</reference>
<dbReference type="InterPro" id="IPR059113">
    <property type="entry name" value="Znf_ribbon"/>
</dbReference>
<dbReference type="HOGENOM" id="CLU_859944_0_0_9"/>
<feature type="transmembrane region" description="Helical" evidence="1">
    <location>
        <begin position="65"/>
        <end position="87"/>
    </location>
</feature>
<dbReference type="PATRIC" id="fig|1218508.4.peg.1517"/>
<feature type="transmembrane region" description="Helical" evidence="1">
    <location>
        <begin position="303"/>
        <end position="321"/>
    </location>
</feature>
<proteinExistence type="predicted"/>
<keyword evidence="4" id="KW-1185">Reference proteome</keyword>
<dbReference type="OrthoDB" id="2295785at2"/>
<feature type="transmembrane region" description="Helical" evidence="1">
    <location>
        <begin position="174"/>
        <end position="194"/>
    </location>
</feature>
<dbReference type="Proteomes" id="UP000033695">
    <property type="component" value="Unassembled WGS sequence"/>
</dbReference>
<evidence type="ECO:0000313" key="4">
    <source>
        <dbReference type="Proteomes" id="UP000033695"/>
    </source>
</evidence>
<dbReference type="RefSeq" id="WP_045923345.1">
    <property type="nucleotide sequence ID" value="NZ_JBHTHW010000004.1"/>
</dbReference>
<keyword evidence="1" id="KW-0472">Membrane</keyword>
<accession>A0A0F4KQA0</accession>
<keyword evidence="1" id="KW-1133">Transmembrane helix</keyword>
<gene>
    <name evidence="3" type="ORF">JG29_15250</name>
</gene>